<comment type="subcellular location">
    <subcellularLocation>
        <location evidence="1">Cytoplasm</location>
        <location evidence="1">Cytosol</location>
    </subcellularLocation>
</comment>
<dbReference type="GO" id="GO:0005829">
    <property type="term" value="C:cytosol"/>
    <property type="evidence" value="ECO:0007669"/>
    <property type="project" value="UniProtKB-SubCell"/>
</dbReference>
<dbReference type="OMA" id="KCREMHP"/>
<evidence type="ECO:0000256" key="1">
    <source>
        <dbReference type="ARBA" id="ARBA00004514"/>
    </source>
</evidence>
<protein>
    <recommendedName>
        <fullName evidence="3">FIIND domain-containing protein</fullName>
    </recommendedName>
</protein>
<sequence length="902" mass="103861">MQVLWDMRKTFRCAVLTGSSSDITNVAKEVVNLFADGGQGFQNTVLLLVNDDHILENLQDSIMMEIAEQRIVTRMPVVIFFSCVRKNAVLQSDHVIIEAALSDTEEKKFNEKKEELRRRFGSKCEQFHGFNILQTNFSQDYVKQVCKVIRPVPRAKRPKRIQLVGFLSLLNAYVPGSYLLENQCLDLFKHKDYRMKPFSHLIITFQQGTEKRVCMAHSMIAQCCTELMAEAGVTRSDTARNFLTHLCRDEVPPFLLGFVKDMLTKREMKIKENPINSTEITEEPERFSRLILDIQKKEGETVSASVLKVASKKFDKNPYFPQALARFYYIELKDYKPAELWAKRAKQRDPQNSFIADTLGQVHKNHLKNKKSDVKPREILQLATKAIDAFKDEEGLAENEQGTDMKEDGETNVSRIFNSRGQFGYLQVCNLVHDQLVSQNETWKRVLTKAVPMGSVLELLGDNQLFEFKDLINSLRDEVAKKCDFFDKYLSYSKPDMKKDDPSYLYEDIAECYRKYVRNSPPEHVKEKGADFIQKLEQNVVDTSAGPLSCLDGEYSESELKEITTQWEEISLHKDSVTALVNYIFAHVMLMNRRAVLPHECKSLTAFRKKMPLSTDESPESHMLALLLDWPTNDEGKCSAVSQLIKCMRLSYKQSYEKDLRSRHLCPLFFIGKAQGLNRIVHRKTLEGLFERNNTIQDWSNNWSSEKIFKDRMVQDHLLKLDGMVRNYRLLATVGGTVIQVDANMRNSLWKHRQVSFYLGFTIRGPVAFGIHTKTAEREISETESELSPCEDTTTEPAVRMKFGASCSKMDSSDLTKLQPEVDDIHTYSLQSEAGQYECSVSALRWVCKEKVSFTYQFRSWEEHMKRPLCKDYMQAGPLLDISVTSGNIEELHLPHWICIGE</sequence>
<accession>A0A671XDY3</accession>
<dbReference type="Proteomes" id="UP000472265">
    <property type="component" value="Chromosome 10"/>
</dbReference>
<reference evidence="4" key="3">
    <citation type="submission" date="2025-09" db="UniProtKB">
        <authorList>
            <consortium name="Ensembl"/>
        </authorList>
    </citation>
    <scope>IDENTIFICATION</scope>
</reference>
<evidence type="ECO:0000313" key="5">
    <source>
        <dbReference type="Proteomes" id="UP000472265"/>
    </source>
</evidence>
<gene>
    <name evidence="4" type="primary">LOC115589381</name>
</gene>
<organism evidence="4 5">
    <name type="scientific">Sparus aurata</name>
    <name type="common">Gilthead sea bream</name>
    <dbReference type="NCBI Taxonomy" id="8175"/>
    <lineage>
        <taxon>Eukaryota</taxon>
        <taxon>Metazoa</taxon>
        <taxon>Chordata</taxon>
        <taxon>Craniata</taxon>
        <taxon>Vertebrata</taxon>
        <taxon>Euteleostomi</taxon>
        <taxon>Actinopterygii</taxon>
        <taxon>Neopterygii</taxon>
        <taxon>Teleostei</taxon>
        <taxon>Neoteleostei</taxon>
        <taxon>Acanthomorphata</taxon>
        <taxon>Eupercaria</taxon>
        <taxon>Spariformes</taxon>
        <taxon>Sparidae</taxon>
        <taxon>Sparus</taxon>
    </lineage>
</organism>
<dbReference type="GeneTree" id="ENSGT00390000013973"/>
<dbReference type="InParanoid" id="A0A671XDY3"/>
<reference evidence="4" key="2">
    <citation type="submission" date="2025-08" db="UniProtKB">
        <authorList>
            <consortium name="Ensembl"/>
        </authorList>
    </citation>
    <scope>IDENTIFICATION</scope>
</reference>
<dbReference type="Ensembl" id="ENSSAUT00010051895.1">
    <property type="protein sequence ID" value="ENSSAUP00010049324.1"/>
    <property type="gene ID" value="ENSSAUG00010020594.1"/>
</dbReference>
<reference evidence="4" key="1">
    <citation type="submission" date="2021-04" db="EMBL/GenBank/DDBJ databases">
        <authorList>
            <consortium name="Wellcome Sanger Institute Data Sharing"/>
        </authorList>
    </citation>
    <scope>NUCLEOTIDE SEQUENCE [LARGE SCALE GENOMIC DNA]</scope>
</reference>
<dbReference type="PANTHER" id="PTHR16155">
    <property type="entry name" value="DED DOMAIN-CONTAINING PROTEIN"/>
    <property type="match status" value="1"/>
</dbReference>
<evidence type="ECO:0000259" key="3">
    <source>
        <dbReference type="PROSITE" id="PS51830"/>
    </source>
</evidence>
<keyword evidence="5" id="KW-1185">Reference proteome</keyword>
<dbReference type="AlphaFoldDB" id="A0A671XDY3"/>
<keyword evidence="2" id="KW-0963">Cytoplasm</keyword>
<proteinExistence type="predicted"/>
<feature type="domain" description="FIIND" evidence="3">
    <location>
        <begin position="806"/>
        <end position="902"/>
    </location>
</feature>
<dbReference type="PROSITE" id="PS51830">
    <property type="entry name" value="FIIND"/>
    <property type="match status" value="1"/>
</dbReference>
<dbReference type="InterPro" id="IPR025307">
    <property type="entry name" value="FIIND_dom"/>
</dbReference>
<dbReference type="Pfam" id="PF13553">
    <property type="entry name" value="FIIND"/>
    <property type="match status" value="1"/>
</dbReference>
<evidence type="ECO:0000313" key="4">
    <source>
        <dbReference type="Ensembl" id="ENSSAUP00010049324.1"/>
    </source>
</evidence>
<evidence type="ECO:0000256" key="2">
    <source>
        <dbReference type="ARBA" id="ARBA00022490"/>
    </source>
</evidence>
<dbReference type="PANTHER" id="PTHR16155:SF18">
    <property type="entry name" value="STERILE ALPHA MOTIF DOMAIN-CONTAINING PROTEIN 9-LIKE"/>
    <property type="match status" value="1"/>
</dbReference>
<name>A0A671XDY3_SPAAU</name>